<evidence type="ECO:0000256" key="2">
    <source>
        <dbReference type="ARBA" id="ARBA00022679"/>
    </source>
</evidence>
<dbReference type="RefSeq" id="XP_018665535.1">
    <property type="nucleotide sequence ID" value="XM_018801264.1"/>
</dbReference>
<sequence>MDLLAACEDLAANVAAFDVTEDDLYVYISEDDLKMWQMLFGFSPGLAFNTIKAWRADFTRLAISEEAWLLVREAKMAEGYNKETYEFSLWRAQMILKDSRTSINKLEAKDEEAKYLLQLKTDPSSMIEYLDLMRCLPKKQTILTGLDDHGNKAEFCLLTGSQKVEFLQAMSKKRPFYKPTMIRTSVAAKDLSSTSLYPTLGISTTFPQFRPDNHHLECASTSDSTSLFRPAQNEYPVWYFFYGTLTDPSKLSRVIGLNKEHPVVYERAIIRRGRLCTLDGKYLSLVDAGEHSKVDGWAYQIKNQDEEDSLRVYETGVYEVVRCTIELANKPDAKVQGLTFRLVDGLFGPD</sequence>
<protein>
    <recommendedName>
        <fullName evidence="3">Putative gamma-glutamylcyclotransferase</fullName>
    </recommendedName>
</protein>
<dbReference type="AlphaFoldDB" id="A0A2P4ZTL7"/>
<dbReference type="STRING" id="398673.A0A2P4ZTL7"/>
<keyword evidence="2" id="KW-0808">Transferase</keyword>
<dbReference type="InterPro" id="IPR036568">
    <property type="entry name" value="GGCT-like_sf"/>
</dbReference>
<evidence type="ECO:0000256" key="3">
    <source>
        <dbReference type="ARBA" id="ARBA00030602"/>
    </source>
</evidence>
<name>A0A2P4ZTL7_9HYPO</name>
<dbReference type="InterPro" id="IPR045038">
    <property type="entry name" value="AIG2-like"/>
</dbReference>
<proteinExistence type="inferred from homology"/>
<dbReference type="EMBL" id="JPDN02000009">
    <property type="protein sequence ID" value="PON27646.1"/>
    <property type="molecule type" value="Genomic_DNA"/>
</dbReference>
<feature type="domain" description="Gamma-glutamylcyclotransferase AIG2-like" evidence="4">
    <location>
        <begin position="239"/>
        <end position="330"/>
    </location>
</feature>
<dbReference type="Pfam" id="PF06094">
    <property type="entry name" value="GGACT"/>
    <property type="match status" value="1"/>
</dbReference>
<gene>
    <name evidence="5" type="ORF">TGAM01_v203413</name>
</gene>
<dbReference type="InterPro" id="IPR009288">
    <property type="entry name" value="AIG2-like_dom"/>
</dbReference>
<evidence type="ECO:0000313" key="5">
    <source>
        <dbReference type="EMBL" id="PON27646.1"/>
    </source>
</evidence>
<dbReference type="PANTHER" id="PTHR31544">
    <property type="entry name" value="AIG2-LIKE PROTEIN D"/>
    <property type="match status" value="1"/>
</dbReference>
<dbReference type="InterPro" id="IPR013024">
    <property type="entry name" value="GGCT-like"/>
</dbReference>
<evidence type="ECO:0000313" key="6">
    <source>
        <dbReference type="Proteomes" id="UP000054821"/>
    </source>
</evidence>
<accession>A0A2P4ZTL7</accession>
<comment type="similarity">
    <text evidence="1">Belongs to the gamma-glutamylcyclotransferase family.</text>
</comment>
<evidence type="ECO:0000256" key="1">
    <source>
        <dbReference type="ARBA" id="ARBA00008861"/>
    </source>
</evidence>
<comment type="caution">
    <text evidence="5">The sequence shown here is derived from an EMBL/GenBank/DDBJ whole genome shotgun (WGS) entry which is preliminary data.</text>
</comment>
<evidence type="ECO:0000259" key="4">
    <source>
        <dbReference type="Pfam" id="PF06094"/>
    </source>
</evidence>
<organism evidence="5 6">
    <name type="scientific">Trichoderma gamsii</name>
    <dbReference type="NCBI Taxonomy" id="398673"/>
    <lineage>
        <taxon>Eukaryota</taxon>
        <taxon>Fungi</taxon>
        <taxon>Dikarya</taxon>
        <taxon>Ascomycota</taxon>
        <taxon>Pezizomycotina</taxon>
        <taxon>Sordariomycetes</taxon>
        <taxon>Hypocreomycetidae</taxon>
        <taxon>Hypocreales</taxon>
        <taxon>Hypocreaceae</taxon>
        <taxon>Trichoderma</taxon>
    </lineage>
</organism>
<dbReference type="SUPFAM" id="SSF110857">
    <property type="entry name" value="Gamma-glutamyl cyclotransferase-like"/>
    <property type="match status" value="1"/>
</dbReference>
<dbReference type="Proteomes" id="UP000054821">
    <property type="component" value="Unassembled WGS sequence"/>
</dbReference>
<reference evidence="5 6" key="1">
    <citation type="journal article" date="2016" name="Genome Announc.">
        <title>Draft Whole-Genome Sequence of Trichoderma gamsii T6085, a Promising Biocontrol Agent of Fusarium Head Blight on Wheat.</title>
        <authorList>
            <person name="Baroncelli R."/>
            <person name="Zapparata A."/>
            <person name="Piaggeschi G."/>
            <person name="Sarrocco S."/>
            <person name="Vannacci G."/>
        </authorList>
    </citation>
    <scope>NUCLEOTIDE SEQUENCE [LARGE SCALE GENOMIC DNA]</scope>
    <source>
        <strain evidence="5 6">T6085</strain>
    </source>
</reference>
<keyword evidence="6" id="KW-1185">Reference proteome</keyword>
<dbReference type="GeneID" id="29981347"/>
<dbReference type="PANTHER" id="PTHR31544:SF4">
    <property type="entry name" value="GAMMA-GLUTAMYLCYCLOTRANSFERASE-RELATED"/>
    <property type="match status" value="1"/>
</dbReference>
<dbReference type="Gene3D" id="3.10.490.10">
    <property type="entry name" value="Gamma-glutamyl cyclotransferase-like"/>
    <property type="match status" value="1"/>
</dbReference>
<dbReference type="GO" id="GO:0016740">
    <property type="term" value="F:transferase activity"/>
    <property type="evidence" value="ECO:0007669"/>
    <property type="project" value="UniProtKB-KW"/>
</dbReference>
<dbReference type="CDD" id="cd06661">
    <property type="entry name" value="GGCT_like"/>
    <property type="match status" value="1"/>
</dbReference>